<dbReference type="AlphaFoldDB" id="A0A8T0RAJ5"/>
<reference evidence="2" key="1">
    <citation type="submission" date="2020-05" db="EMBL/GenBank/DDBJ databases">
        <title>WGS assembly of Panicum virgatum.</title>
        <authorList>
            <person name="Lovell J.T."/>
            <person name="Jenkins J."/>
            <person name="Shu S."/>
            <person name="Juenger T.E."/>
            <person name="Schmutz J."/>
        </authorList>
    </citation>
    <scope>NUCLEOTIDE SEQUENCE</scope>
    <source>
        <strain evidence="2">AP13</strain>
    </source>
</reference>
<evidence type="ECO:0000313" key="2">
    <source>
        <dbReference type="EMBL" id="KAG2582847.1"/>
    </source>
</evidence>
<feature type="compositionally biased region" description="Basic and acidic residues" evidence="1">
    <location>
        <begin position="175"/>
        <end position="191"/>
    </location>
</feature>
<evidence type="ECO:0000256" key="1">
    <source>
        <dbReference type="SAM" id="MobiDB-lite"/>
    </source>
</evidence>
<accession>A0A8T0RAJ5</accession>
<sequence>MTLSVMTAATATIPAGGECGKPDSPAYHVHGNTPATSMAAGSNFSSVMTAATATIPAGGYSAAPPIADGPRSEPPQRPSAAGASTARERPPPAADHPWSRPTKERWPPVASPSEGPSPGRGRAGHQQSPSEQRADTWPTPRRGCRIRPPTGGERRPAVAQGRPPAVAQGRPRHVMLGEREGEVVGRERRQAEAGFGPAAGHVR</sequence>
<feature type="region of interest" description="Disordered" evidence="1">
    <location>
        <begin position="57"/>
        <end position="203"/>
    </location>
</feature>
<keyword evidence="3" id="KW-1185">Reference proteome</keyword>
<protein>
    <submittedName>
        <fullName evidence="2">Uncharacterized protein</fullName>
    </submittedName>
</protein>
<feature type="compositionally biased region" description="Polar residues" evidence="1">
    <location>
        <begin position="1"/>
        <end position="10"/>
    </location>
</feature>
<feature type="region of interest" description="Disordered" evidence="1">
    <location>
        <begin position="1"/>
        <end position="40"/>
    </location>
</feature>
<evidence type="ECO:0000313" key="3">
    <source>
        <dbReference type="Proteomes" id="UP000823388"/>
    </source>
</evidence>
<name>A0A8T0RAJ5_PANVG</name>
<organism evidence="2 3">
    <name type="scientific">Panicum virgatum</name>
    <name type="common">Blackwell switchgrass</name>
    <dbReference type="NCBI Taxonomy" id="38727"/>
    <lineage>
        <taxon>Eukaryota</taxon>
        <taxon>Viridiplantae</taxon>
        <taxon>Streptophyta</taxon>
        <taxon>Embryophyta</taxon>
        <taxon>Tracheophyta</taxon>
        <taxon>Spermatophyta</taxon>
        <taxon>Magnoliopsida</taxon>
        <taxon>Liliopsida</taxon>
        <taxon>Poales</taxon>
        <taxon>Poaceae</taxon>
        <taxon>PACMAD clade</taxon>
        <taxon>Panicoideae</taxon>
        <taxon>Panicodae</taxon>
        <taxon>Paniceae</taxon>
        <taxon>Panicinae</taxon>
        <taxon>Panicum</taxon>
        <taxon>Panicum sect. Hiantes</taxon>
    </lineage>
</organism>
<gene>
    <name evidence="2" type="ORF">PVAP13_6KG182700</name>
</gene>
<dbReference type="EMBL" id="CM029047">
    <property type="protein sequence ID" value="KAG2582847.1"/>
    <property type="molecule type" value="Genomic_DNA"/>
</dbReference>
<proteinExistence type="predicted"/>
<dbReference type="Proteomes" id="UP000823388">
    <property type="component" value="Chromosome 6K"/>
</dbReference>
<comment type="caution">
    <text evidence="2">The sequence shown here is derived from an EMBL/GenBank/DDBJ whole genome shotgun (WGS) entry which is preliminary data.</text>
</comment>
<feature type="compositionally biased region" description="Basic and acidic residues" evidence="1">
    <location>
        <begin position="97"/>
        <end position="106"/>
    </location>
</feature>